<dbReference type="GO" id="GO:0016758">
    <property type="term" value="F:hexosyltransferase activity"/>
    <property type="evidence" value="ECO:0007669"/>
    <property type="project" value="UniProtKB-ARBA"/>
</dbReference>
<dbReference type="SUPFAM" id="SSF53448">
    <property type="entry name" value="Nucleotide-diphospho-sugar transferases"/>
    <property type="match status" value="1"/>
</dbReference>
<sequence length="431" mass="49292">MKDITAILIQYSNQGILNKAITSLNKIQTRLASIIVFHAATMPDNTVNINQSHVTDKIDFIGIQDDDLGERLNETIEQVNTPYILLLQNTDYLSPTIDTATLNLSDQKEVLGTPVYNRNRTIHQPILISTSFLKQYKFLPANHLPFKEALFPAWLATIASPRKLIKQNLIRHARKRRTATTREKGKIMQKYGERTSAAHTPSLSVIISNYNMEKYVEASFVSCLLQREAFNQIVVIDDGSTDNSYNKLLKWQSVKNVEIFQKENGGKARALNHVLSSITSDFVLELDADDWLDPDAVYVIKKYLSKMPDEASVLYGNLRKWKQVKGDVLFKEIAKGVPVRSKKDLLSYRFPLGPRIYRSSILKDAGGFPVLDFEDGRLYEDVSVLNQLLSISPITYQNFTVYNVREHKESITNQFHPRWNDFLKHLTREQG</sequence>
<dbReference type="PANTHER" id="PTHR22916">
    <property type="entry name" value="GLYCOSYLTRANSFERASE"/>
    <property type="match status" value="1"/>
</dbReference>
<evidence type="ECO:0000256" key="1">
    <source>
        <dbReference type="ARBA" id="ARBA00006739"/>
    </source>
</evidence>
<protein>
    <submittedName>
        <fullName evidence="3">Glycosyl transferase family 2</fullName>
    </submittedName>
</protein>
<keyword evidence="3" id="KW-0808">Transferase</keyword>
<dbReference type="InterPro" id="IPR001173">
    <property type="entry name" value="Glyco_trans_2-like"/>
</dbReference>
<organism evidence="3 4">
    <name type="scientific">Salinibacillus kushneri</name>
    <dbReference type="NCBI Taxonomy" id="237682"/>
    <lineage>
        <taxon>Bacteria</taxon>
        <taxon>Bacillati</taxon>
        <taxon>Bacillota</taxon>
        <taxon>Bacilli</taxon>
        <taxon>Bacillales</taxon>
        <taxon>Bacillaceae</taxon>
        <taxon>Salinibacillus</taxon>
    </lineage>
</organism>
<feature type="domain" description="Glycosyltransferase 2-like" evidence="2">
    <location>
        <begin position="204"/>
        <end position="309"/>
    </location>
</feature>
<evidence type="ECO:0000313" key="4">
    <source>
        <dbReference type="Proteomes" id="UP000199095"/>
    </source>
</evidence>
<dbReference type="OrthoDB" id="396512at2"/>
<dbReference type="Proteomes" id="UP000199095">
    <property type="component" value="Unassembled WGS sequence"/>
</dbReference>
<dbReference type="STRING" id="237682.SAMN05421676_102155"/>
<name>A0A1I0AIW8_9BACI</name>
<dbReference type="CDD" id="cd00761">
    <property type="entry name" value="Glyco_tranf_GTA_type"/>
    <property type="match status" value="1"/>
</dbReference>
<reference evidence="4" key="1">
    <citation type="submission" date="2016-10" db="EMBL/GenBank/DDBJ databases">
        <authorList>
            <person name="Varghese N."/>
            <person name="Submissions S."/>
        </authorList>
    </citation>
    <scope>NUCLEOTIDE SEQUENCE [LARGE SCALE GENOMIC DNA]</scope>
    <source>
        <strain evidence="4">CGMCC 1.3566</strain>
    </source>
</reference>
<dbReference type="InterPro" id="IPR029044">
    <property type="entry name" value="Nucleotide-diphossugar_trans"/>
</dbReference>
<dbReference type="Pfam" id="PF00535">
    <property type="entry name" value="Glycos_transf_2"/>
    <property type="match status" value="1"/>
</dbReference>
<comment type="similarity">
    <text evidence="1">Belongs to the glycosyltransferase 2 family.</text>
</comment>
<proteinExistence type="inferred from homology"/>
<dbReference type="RefSeq" id="WP_093131913.1">
    <property type="nucleotide sequence ID" value="NZ_FOHJ01000002.1"/>
</dbReference>
<gene>
    <name evidence="3" type="ORF">SAMN05421676_102155</name>
</gene>
<dbReference type="EMBL" id="FOHJ01000002">
    <property type="protein sequence ID" value="SES93620.1"/>
    <property type="molecule type" value="Genomic_DNA"/>
</dbReference>
<dbReference type="AlphaFoldDB" id="A0A1I0AIW8"/>
<evidence type="ECO:0000313" key="3">
    <source>
        <dbReference type="EMBL" id="SES93620.1"/>
    </source>
</evidence>
<accession>A0A1I0AIW8</accession>
<dbReference type="PANTHER" id="PTHR22916:SF3">
    <property type="entry name" value="UDP-GLCNAC:BETAGAL BETA-1,3-N-ACETYLGLUCOSAMINYLTRANSFERASE-LIKE PROTEIN 1"/>
    <property type="match status" value="1"/>
</dbReference>
<evidence type="ECO:0000259" key="2">
    <source>
        <dbReference type="Pfam" id="PF00535"/>
    </source>
</evidence>
<keyword evidence="4" id="KW-1185">Reference proteome</keyword>
<dbReference type="Gene3D" id="3.90.550.10">
    <property type="entry name" value="Spore Coat Polysaccharide Biosynthesis Protein SpsA, Chain A"/>
    <property type="match status" value="1"/>
</dbReference>